<protein>
    <submittedName>
        <fullName evidence="7">Cytochrome oxidase c assembly-domain-containing protein</fullName>
    </submittedName>
</protein>
<comment type="subcellular location">
    <subcellularLocation>
        <location evidence="1">Membrane</location>
        <topology evidence="1">Single-pass membrane protein</topology>
    </subcellularLocation>
</comment>
<evidence type="ECO:0000313" key="7">
    <source>
        <dbReference type="EMBL" id="KAK4225738.1"/>
    </source>
</evidence>
<gene>
    <name evidence="7" type="ORF">QBC38DRAFT_482163</name>
</gene>
<proteinExistence type="predicted"/>
<dbReference type="Proteomes" id="UP001301958">
    <property type="component" value="Unassembled WGS sequence"/>
</dbReference>
<keyword evidence="2 6" id="KW-0812">Transmembrane</keyword>
<dbReference type="Pfam" id="PF14880">
    <property type="entry name" value="COX14"/>
    <property type="match status" value="1"/>
</dbReference>
<feature type="compositionally biased region" description="Polar residues" evidence="5">
    <location>
        <begin position="40"/>
        <end position="58"/>
    </location>
</feature>
<feature type="transmembrane region" description="Helical" evidence="6">
    <location>
        <begin position="107"/>
        <end position="128"/>
    </location>
</feature>
<feature type="region of interest" description="Disordered" evidence="5">
    <location>
        <begin position="201"/>
        <end position="279"/>
    </location>
</feature>
<evidence type="ECO:0000313" key="8">
    <source>
        <dbReference type="Proteomes" id="UP001301958"/>
    </source>
</evidence>
<evidence type="ECO:0000256" key="4">
    <source>
        <dbReference type="ARBA" id="ARBA00023136"/>
    </source>
</evidence>
<feature type="region of interest" description="Disordered" evidence="5">
    <location>
        <begin position="1"/>
        <end position="63"/>
    </location>
</feature>
<dbReference type="InterPro" id="IPR029208">
    <property type="entry name" value="COX14"/>
</dbReference>
<keyword evidence="4 6" id="KW-0472">Membrane</keyword>
<dbReference type="GO" id="GO:0016020">
    <property type="term" value="C:membrane"/>
    <property type="evidence" value="ECO:0007669"/>
    <property type="project" value="UniProtKB-SubCell"/>
</dbReference>
<evidence type="ECO:0000256" key="5">
    <source>
        <dbReference type="SAM" id="MobiDB-lite"/>
    </source>
</evidence>
<name>A0AAN7GWD4_9PEZI</name>
<keyword evidence="3 6" id="KW-1133">Transmembrane helix</keyword>
<evidence type="ECO:0000256" key="3">
    <source>
        <dbReference type="ARBA" id="ARBA00022989"/>
    </source>
</evidence>
<feature type="compositionally biased region" description="Polar residues" evidence="5">
    <location>
        <begin position="16"/>
        <end position="27"/>
    </location>
</feature>
<evidence type="ECO:0000256" key="2">
    <source>
        <dbReference type="ARBA" id="ARBA00022692"/>
    </source>
</evidence>
<accession>A0AAN7GWD4</accession>
<organism evidence="7 8">
    <name type="scientific">Podospora fimiseda</name>
    <dbReference type="NCBI Taxonomy" id="252190"/>
    <lineage>
        <taxon>Eukaryota</taxon>
        <taxon>Fungi</taxon>
        <taxon>Dikarya</taxon>
        <taxon>Ascomycota</taxon>
        <taxon>Pezizomycotina</taxon>
        <taxon>Sordariomycetes</taxon>
        <taxon>Sordariomycetidae</taxon>
        <taxon>Sordariales</taxon>
        <taxon>Podosporaceae</taxon>
        <taxon>Podospora</taxon>
    </lineage>
</organism>
<evidence type="ECO:0000256" key="1">
    <source>
        <dbReference type="ARBA" id="ARBA00004167"/>
    </source>
</evidence>
<dbReference type="AlphaFoldDB" id="A0AAN7GWD4"/>
<dbReference type="EMBL" id="MU865360">
    <property type="protein sequence ID" value="KAK4225738.1"/>
    <property type="molecule type" value="Genomic_DNA"/>
</dbReference>
<sequence>MAKPIAPRSVKDATRFTATTPHASSKTAAAKLQAAKRPHTSSSPQNAAPTKPLTSGSSAAAPGVIETPEQKVARLRAAHQRAKLAQVSKLDQVIDFSRKAFDKAHRFTVISLVGFTAVAGLVTVYTAVDMMTYNKKRKAEWLEAQLKLEADSLEAARLAYLTGNATDEQVSLVEEQLERERKQGITSGSFFDKMPNVLAPASAAKPSVTESVAWPAPQQQTEQEEEGEGEKKSSSGGVWAWLTSNLKNEDEGDSAPNQNRLGFESLSEEDDSTGVRESDLVRAVEKKKAYLREKARQAFEKEKEKERKGGPLDRIGIVEEKPVEVKKKGWWPW</sequence>
<reference evidence="7" key="2">
    <citation type="submission" date="2023-05" db="EMBL/GenBank/DDBJ databases">
        <authorList>
            <consortium name="Lawrence Berkeley National Laboratory"/>
            <person name="Steindorff A."/>
            <person name="Hensen N."/>
            <person name="Bonometti L."/>
            <person name="Westerberg I."/>
            <person name="Brannstrom I.O."/>
            <person name="Guillou S."/>
            <person name="Cros-Aarteil S."/>
            <person name="Calhoun S."/>
            <person name="Haridas S."/>
            <person name="Kuo A."/>
            <person name="Mondo S."/>
            <person name="Pangilinan J."/>
            <person name="Riley R."/>
            <person name="Labutti K."/>
            <person name="Andreopoulos B."/>
            <person name="Lipzen A."/>
            <person name="Chen C."/>
            <person name="Yanf M."/>
            <person name="Daum C."/>
            <person name="Ng V."/>
            <person name="Clum A."/>
            <person name="Ohm R."/>
            <person name="Martin F."/>
            <person name="Silar P."/>
            <person name="Natvig D."/>
            <person name="Lalanne C."/>
            <person name="Gautier V."/>
            <person name="Ament-Velasquez S.L."/>
            <person name="Kruys A."/>
            <person name="Hutchinson M.I."/>
            <person name="Powell A.J."/>
            <person name="Barry K."/>
            <person name="Miller A.N."/>
            <person name="Grigoriev I.V."/>
            <person name="Debuchy R."/>
            <person name="Gladieux P."/>
            <person name="Thoren M.H."/>
            <person name="Johannesson H."/>
        </authorList>
    </citation>
    <scope>NUCLEOTIDE SEQUENCE</scope>
    <source>
        <strain evidence="7">CBS 990.96</strain>
    </source>
</reference>
<keyword evidence="8" id="KW-1185">Reference proteome</keyword>
<comment type="caution">
    <text evidence="7">The sequence shown here is derived from an EMBL/GenBank/DDBJ whole genome shotgun (WGS) entry which is preliminary data.</text>
</comment>
<evidence type="ECO:0000256" key="6">
    <source>
        <dbReference type="SAM" id="Phobius"/>
    </source>
</evidence>
<reference evidence="7" key="1">
    <citation type="journal article" date="2023" name="Mol. Phylogenet. Evol.">
        <title>Genome-scale phylogeny and comparative genomics of the fungal order Sordariales.</title>
        <authorList>
            <person name="Hensen N."/>
            <person name="Bonometti L."/>
            <person name="Westerberg I."/>
            <person name="Brannstrom I.O."/>
            <person name="Guillou S."/>
            <person name="Cros-Aarteil S."/>
            <person name="Calhoun S."/>
            <person name="Haridas S."/>
            <person name="Kuo A."/>
            <person name="Mondo S."/>
            <person name="Pangilinan J."/>
            <person name="Riley R."/>
            <person name="LaButti K."/>
            <person name="Andreopoulos B."/>
            <person name="Lipzen A."/>
            <person name="Chen C."/>
            <person name="Yan M."/>
            <person name="Daum C."/>
            <person name="Ng V."/>
            <person name="Clum A."/>
            <person name="Steindorff A."/>
            <person name="Ohm R.A."/>
            <person name="Martin F."/>
            <person name="Silar P."/>
            <person name="Natvig D.O."/>
            <person name="Lalanne C."/>
            <person name="Gautier V."/>
            <person name="Ament-Velasquez S.L."/>
            <person name="Kruys A."/>
            <person name="Hutchinson M.I."/>
            <person name="Powell A.J."/>
            <person name="Barry K."/>
            <person name="Miller A.N."/>
            <person name="Grigoriev I.V."/>
            <person name="Debuchy R."/>
            <person name="Gladieux P."/>
            <person name="Hiltunen Thoren M."/>
            <person name="Johannesson H."/>
        </authorList>
    </citation>
    <scope>NUCLEOTIDE SEQUENCE</scope>
    <source>
        <strain evidence="7">CBS 990.96</strain>
    </source>
</reference>